<dbReference type="UniPathway" id="UPA00559"/>
<dbReference type="Proteomes" id="UP000510647">
    <property type="component" value="Chromosome 2"/>
</dbReference>
<proteinExistence type="inferred from homology"/>
<keyword evidence="9" id="KW-1185">Reference proteome</keyword>
<dbReference type="InterPro" id="IPR007872">
    <property type="entry name" value="DPH_MB_dom"/>
</dbReference>
<dbReference type="SUPFAM" id="SSF144217">
    <property type="entry name" value="CSL zinc finger"/>
    <property type="match status" value="1"/>
</dbReference>
<comment type="similarity">
    <text evidence="2">Belongs to the DPH4 family.</text>
</comment>
<dbReference type="SUPFAM" id="SSF46565">
    <property type="entry name" value="Chaperone J-domain"/>
    <property type="match status" value="1"/>
</dbReference>
<name>A0A7H9HR18_9SACH</name>
<evidence type="ECO:0000313" key="9">
    <source>
        <dbReference type="Proteomes" id="UP000510647"/>
    </source>
</evidence>
<dbReference type="GO" id="GO:0046872">
    <property type="term" value="F:metal ion binding"/>
    <property type="evidence" value="ECO:0007669"/>
    <property type="project" value="UniProtKB-KW"/>
</dbReference>
<dbReference type="PRINTS" id="PR00625">
    <property type="entry name" value="JDOMAIN"/>
</dbReference>
<dbReference type="EMBL" id="CP059268">
    <property type="protein sequence ID" value="QLQ78782.1"/>
    <property type="molecule type" value="Genomic_DNA"/>
</dbReference>
<dbReference type="GO" id="GO:0017183">
    <property type="term" value="P:protein histidyl modification to diphthamide"/>
    <property type="evidence" value="ECO:0007669"/>
    <property type="project" value="UniProtKB-UniPathway"/>
</dbReference>
<evidence type="ECO:0000259" key="7">
    <source>
        <dbReference type="PROSITE" id="PS51074"/>
    </source>
</evidence>
<dbReference type="SMART" id="SM00271">
    <property type="entry name" value="DnaJ"/>
    <property type="match status" value="1"/>
</dbReference>
<feature type="domain" description="J" evidence="6">
    <location>
        <begin position="8"/>
        <end position="72"/>
    </location>
</feature>
<dbReference type="PROSITE" id="PS50076">
    <property type="entry name" value="DNAJ_2"/>
    <property type="match status" value="1"/>
</dbReference>
<dbReference type="Gene3D" id="3.10.660.10">
    <property type="entry name" value="DPH Zinc finger"/>
    <property type="match status" value="1"/>
</dbReference>
<evidence type="ECO:0000256" key="2">
    <source>
        <dbReference type="ARBA" id="ARBA00006169"/>
    </source>
</evidence>
<dbReference type="AlphaFoldDB" id="A0A7H9HR18"/>
<sequence>MRMGMKSTHYQVLGLNCDSSLQCIKKAYKERLLSSHPDKTGNDSSNDEVNKIQEAYKVLSDPALREIYDKSLRDEHKKQGLHSSGDGLDEYSLDEFNFDRIIGEYCMNCPRCHGKDGFHFSEETLEEHCEERPNGGFIVVAQCSACSLWIKVNFDLADEYEQADV</sequence>
<gene>
    <name evidence="8" type="ORF">HG537_0B01310</name>
</gene>
<protein>
    <recommendedName>
        <fullName evidence="3">Diphthamide biosynthesis protein 4</fullName>
    </recommendedName>
</protein>
<dbReference type="CDD" id="cd06257">
    <property type="entry name" value="DnaJ"/>
    <property type="match status" value="1"/>
</dbReference>
<dbReference type="PANTHER" id="PTHR44240:SF10">
    <property type="entry name" value="J DOMAIN-CONTAINING PROTEIN"/>
    <property type="match status" value="1"/>
</dbReference>
<keyword evidence="5" id="KW-0408">Iron</keyword>
<dbReference type="OrthoDB" id="445556at2759"/>
<evidence type="ECO:0000256" key="5">
    <source>
        <dbReference type="ARBA" id="ARBA00023004"/>
    </source>
</evidence>
<dbReference type="Pfam" id="PF05207">
    <property type="entry name" value="Zn_ribbon_CSL"/>
    <property type="match status" value="1"/>
</dbReference>
<evidence type="ECO:0000313" key="8">
    <source>
        <dbReference type="EMBL" id="QLQ78782.1"/>
    </source>
</evidence>
<evidence type="ECO:0000259" key="6">
    <source>
        <dbReference type="PROSITE" id="PS50076"/>
    </source>
</evidence>
<dbReference type="InterPro" id="IPR036671">
    <property type="entry name" value="DPH_MB_sf"/>
</dbReference>
<evidence type="ECO:0000256" key="1">
    <source>
        <dbReference type="ARBA" id="ARBA00003474"/>
    </source>
</evidence>
<dbReference type="Gene3D" id="1.10.287.110">
    <property type="entry name" value="DnaJ domain"/>
    <property type="match status" value="1"/>
</dbReference>
<dbReference type="InterPro" id="IPR052276">
    <property type="entry name" value="Diphthamide-biosynth_chaperone"/>
</dbReference>
<dbReference type="Pfam" id="PF00226">
    <property type="entry name" value="DnaJ"/>
    <property type="match status" value="1"/>
</dbReference>
<organism evidence="8 9">
    <name type="scientific">Torulaspora globosa</name>
    <dbReference type="NCBI Taxonomy" id="48254"/>
    <lineage>
        <taxon>Eukaryota</taxon>
        <taxon>Fungi</taxon>
        <taxon>Dikarya</taxon>
        <taxon>Ascomycota</taxon>
        <taxon>Saccharomycotina</taxon>
        <taxon>Saccharomycetes</taxon>
        <taxon>Saccharomycetales</taxon>
        <taxon>Saccharomycetaceae</taxon>
        <taxon>Torulaspora</taxon>
    </lineage>
</organism>
<dbReference type="PANTHER" id="PTHR44240">
    <property type="entry name" value="DNAJ DOMAIN (PROKARYOTIC HEAT SHOCK PROTEIN)-RELATED"/>
    <property type="match status" value="1"/>
</dbReference>
<accession>A0A7H9HR18</accession>
<evidence type="ECO:0000256" key="4">
    <source>
        <dbReference type="ARBA" id="ARBA00022723"/>
    </source>
</evidence>
<dbReference type="InterPro" id="IPR036869">
    <property type="entry name" value="J_dom_sf"/>
</dbReference>
<comment type="function">
    <text evidence="1">Required for the first step of diphthamide biosynthesis, the transfer of 3-amino-3-carboxypropyl from S-adenosyl-L-methionine to a histidine residue. Diphthamide is a post-translational modification of histidine which occurs in elongation factor 2.</text>
</comment>
<dbReference type="PROSITE" id="PS51074">
    <property type="entry name" value="DPH_MB"/>
    <property type="match status" value="1"/>
</dbReference>
<dbReference type="InterPro" id="IPR001623">
    <property type="entry name" value="DnaJ_domain"/>
</dbReference>
<reference evidence="8 9" key="1">
    <citation type="submission" date="2020-06" db="EMBL/GenBank/DDBJ databases">
        <title>The yeast mating-type switching endonuclease HO is a domesticated member of an unorthodox homing genetic element family.</title>
        <authorList>
            <person name="Coughlan A.Y."/>
            <person name="Lombardi L."/>
            <person name="Braun-Galleani S."/>
            <person name="Martos A.R."/>
            <person name="Galeote V."/>
            <person name="Bigey F."/>
            <person name="Dequin S."/>
            <person name="Byrne K.P."/>
            <person name="Wolfe K.H."/>
        </authorList>
    </citation>
    <scope>NUCLEOTIDE SEQUENCE [LARGE SCALE GENOMIC DNA]</scope>
    <source>
        <strain evidence="8 9">CBS2947</strain>
    </source>
</reference>
<keyword evidence="4" id="KW-0479">Metal-binding</keyword>
<evidence type="ECO:0000256" key="3">
    <source>
        <dbReference type="ARBA" id="ARBA00021797"/>
    </source>
</evidence>
<feature type="domain" description="DPH-type MB" evidence="7">
    <location>
        <begin position="87"/>
        <end position="155"/>
    </location>
</feature>